<dbReference type="OrthoDB" id="361301at2"/>
<evidence type="ECO:0000313" key="1">
    <source>
        <dbReference type="EMBL" id="SEQ08758.1"/>
    </source>
</evidence>
<dbReference type="Proteomes" id="UP000182360">
    <property type="component" value="Unassembled WGS sequence"/>
</dbReference>
<evidence type="ECO:0000313" key="2">
    <source>
        <dbReference type="Proteomes" id="UP000182360"/>
    </source>
</evidence>
<reference evidence="1 2" key="1">
    <citation type="submission" date="2016-10" db="EMBL/GenBank/DDBJ databases">
        <authorList>
            <person name="de Groot N.N."/>
        </authorList>
    </citation>
    <scope>NUCLEOTIDE SEQUENCE [LARGE SCALE GENOMIC DNA]</scope>
    <source>
        <strain evidence="1 2">B25</strain>
    </source>
</reference>
<dbReference type="RefSeq" id="WP_074641639.1">
    <property type="nucleotide sequence ID" value="NZ_FOFU01000002.1"/>
</dbReference>
<sequence>MEKTQFTSVQLSKGVMEIYDFGSIKLHAFKTNDLISDECFLVEKDGRCFMIESPCFFDNIKELEKYISDTGLKYEGAVIAYHGAGASFMKGSKVYSTKNADDYNHNGGGAGLVSNFAGAFGEAFDKSIYTTTDFIEDDSLTLCGVEMKITRTQEAFDIFIPEINVVYIHMLGHDVHSIVAGKAHADALISVLESYIQKKIGLVLTSHYVVENLDDVKMKIEYLKGLKNIAIKNVDAAGFKAAVQSAYPKYSGLNYLDMSAGMFFPVK</sequence>
<proteinExistence type="predicted"/>
<keyword evidence="2" id="KW-1185">Reference proteome</keyword>
<gene>
    <name evidence="1" type="ORF">SAMN04487977_102446</name>
</gene>
<protein>
    <submittedName>
        <fullName evidence="1">Uncharacterized protein</fullName>
    </submittedName>
</protein>
<accession>A0A1H9D7K5</accession>
<dbReference type="EMBL" id="FOFU01000002">
    <property type="protein sequence ID" value="SEQ08758.1"/>
    <property type="molecule type" value="Genomic_DNA"/>
</dbReference>
<organism evidence="1 2">
    <name type="scientific">Treponema bryantii</name>
    <dbReference type="NCBI Taxonomy" id="163"/>
    <lineage>
        <taxon>Bacteria</taxon>
        <taxon>Pseudomonadati</taxon>
        <taxon>Spirochaetota</taxon>
        <taxon>Spirochaetia</taxon>
        <taxon>Spirochaetales</taxon>
        <taxon>Treponemataceae</taxon>
        <taxon>Treponema</taxon>
    </lineage>
</organism>
<name>A0A1H9D7K5_9SPIR</name>
<dbReference type="AlphaFoldDB" id="A0A1H9D7K5"/>